<evidence type="ECO:0000256" key="3">
    <source>
        <dbReference type="PROSITE-ProRule" id="PRU00358"/>
    </source>
</evidence>
<dbReference type="Gene3D" id="2.30.280.10">
    <property type="entry name" value="SRA-YDG"/>
    <property type="match status" value="1"/>
</dbReference>
<accession>A0A6A3A6D3</accession>
<dbReference type="InterPro" id="IPR003105">
    <property type="entry name" value="SRA_YDG"/>
</dbReference>
<comment type="caution">
    <text evidence="6">The sequence shown here is derived from an EMBL/GenBank/DDBJ whole genome shotgun (WGS) entry which is preliminary data.</text>
</comment>
<keyword evidence="2 3" id="KW-0539">Nucleus</keyword>
<reference evidence="6" key="1">
    <citation type="submission" date="2019-09" db="EMBL/GenBank/DDBJ databases">
        <title>Draft genome information of white flower Hibiscus syriacus.</title>
        <authorList>
            <person name="Kim Y.-M."/>
        </authorList>
    </citation>
    <scope>NUCLEOTIDE SEQUENCE [LARGE SCALE GENOMIC DNA]</scope>
    <source>
        <strain evidence="6">YM2019G1</strain>
    </source>
</reference>
<name>A0A6A3A6D3_HIBSY</name>
<evidence type="ECO:0000256" key="4">
    <source>
        <dbReference type="SAM" id="MobiDB-lite"/>
    </source>
</evidence>
<feature type="domain" description="YDG" evidence="5">
    <location>
        <begin position="150"/>
        <end position="272"/>
    </location>
</feature>
<gene>
    <name evidence="6" type="ORF">F3Y22_tig00110584pilonHSYRG00427</name>
</gene>
<evidence type="ECO:0000256" key="2">
    <source>
        <dbReference type="ARBA" id="ARBA00023242"/>
    </source>
</evidence>
<dbReference type="PANTHER" id="PTHR45660:SF13">
    <property type="entry name" value="HISTONE-LYSINE N-METHYLTRANSFERASE SETMAR"/>
    <property type="match status" value="1"/>
</dbReference>
<dbReference type="GO" id="GO:0000775">
    <property type="term" value="C:chromosome, centromeric region"/>
    <property type="evidence" value="ECO:0007669"/>
    <property type="project" value="UniProtKB-SubCell"/>
</dbReference>
<feature type="region of interest" description="Disordered" evidence="4">
    <location>
        <begin position="93"/>
        <end position="122"/>
    </location>
</feature>
<dbReference type="InterPro" id="IPR036987">
    <property type="entry name" value="SRA-YDG_sf"/>
</dbReference>
<dbReference type="SUPFAM" id="SSF88697">
    <property type="entry name" value="PUA domain-like"/>
    <property type="match status" value="1"/>
</dbReference>
<protein>
    <recommendedName>
        <fullName evidence="5">YDG domain-containing protein</fullName>
    </recommendedName>
</protein>
<dbReference type="Pfam" id="PF02182">
    <property type="entry name" value="SAD_SRA"/>
    <property type="match status" value="1"/>
</dbReference>
<dbReference type="GO" id="GO:0003690">
    <property type="term" value="F:double-stranded DNA binding"/>
    <property type="evidence" value="ECO:0007669"/>
    <property type="project" value="TreeGrafter"/>
</dbReference>
<dbReference type="Proteomes" id="UP000436088">
    <property type="component" value="Unassembled WGS sequence"/>
</dbReference>
<dbReference type="PROSITE" id="PS51015">
    <property type="entry name" value="YDG"/>
    <property type="match status" value="1"/>
</dbReference>
<dbReference type="InterPro" id="IPR015947">
    <property type="entry name" value="PUA-like_sf"/>
</dbReference>
<comment type="subcellular location">
    <subcellularLocation>
        <location evidence="1">Chromosome</location>
        <location evidence="1">Centromere</location>
    </subcellularLocation>
    <subcellularLocation>
        <location evidence="3">Nucleus</location>
    </subcellularLocation>
</comment>
<proteinExistence type="predicted"/>
<dbReference type="InterPro" id="IPR051357">
    <property type="entry name" value="H3K9_HMTase_SUVAR3-9"/>
</dbReference>
<evidence type="ECO:0000313" key="7">
    <source>
        <dbReference type="Proteomes" id="UP000436088"/>
    </source>
</evidence>
<dbReference type="GO" id="GO:0005634">
    <property type="term" value="C:nucleus"/>
    <property type="evidence" value="ECO:0007669"/>
    <property type="project" value="UniProtKB-SubCell"/>
</dbReference>
<dbReference type="EMBL" id="VEPZ02001041">
    <property type="protein sequence ID" value="KAE8699257.1"/>
    <property type="molecule type" value="Genomic_DNA"/>
</dbReference>
<dbReference type="AlphaFoldDB" id="A0A6A3A6D3"/>
<organism evidence="6 7">
    <name type="scientific">Hibiscus syriacus</name>
    <name type="common">Rose of Sharon</name>
    <dbReference type="NCBI Taxonomy" id="106335"/>
    <lineage>
        <taxon>Eukaryota</taxon>
        <taxon>Viridiplantae</taxon>
        <taxon>Streptophyta</taxon>
        <taxon>Embryophyta</taxon>
        <taxon>Tracheophyta</taxon>
        <taxon>Spermatophyta</taxon>
        <taxon>Magnoliopsida</taxon>
        <taxon>eudicotyledons</taxon>
        <taxon>Gunneridae</taxon>
        <taxon>Pentapetalae</taxon>
        <taxon>rosids</taxon>
        <taxon>malvids</taxon>
        <taxon>Malvales</taxon>
        <taxon>Malvaceae</taxon>
        <taxon>Malvoideae</taxon>
        <taxon>Hibiscus</taxon>
    </lineage>
</organism>
<evidence type="ECO:0000259" key="5">
    <source>
        <dbReference type="PROSITE" id="PS51015"/>
    </source>
</evidence>
<sequence>MEDGGGEEYIDKSRILNVKPLRCLVPIFPPAQSFPSFPHPQSAPPFKCAPTGGPFQSGFAPFYPYAGYPDTRNVQTPMPYVVNGTIPAVPISSFRSEANGDAGRSSRNPGLSEHEEDGYSDGVHVVDVEDSSKAAPKRKKSVGGSQDVNIARVGGDTEAVGYIRMEMCLIGLHAPVMAGIDYMRLKVSQGEDPVAVSIVSSGGYEDNSEDGDVLVYSGQGGNVNNRGMDITDQKHERGNPALEKSLDRRVGQIFILLVFQFLNFGHDSNDNI</sequence>
<dbReference type="GO" id="GO:0042054">
    <property type="term" value="F:histone methyltransferase activity"/>
    <property type="evidence" value="ECO:0007669"/>
    <property type="project" value="TreeGrafter"/>
</dbReference>
<evidence type="ECO:0000256" key="1">
    <source>
        <dbReference type="ARBA" id="ARBA00004584"/>
    </source>
</evidence>
<dbReference type="SMART" id="SM00466">
    <property type="entry name" value="SRA"/>
    <property type="match status" value="1"/>
</dbReference>
<dbReference type="PANTHER" id="PTHR45660">
    <property type="entry name" value="HISTONE-LYSINE N-METHYLTRANSFERASE SETMAR"/>
    <property type="match status" value="1"/>
</dbReference>
<keyword evidence="7" id="KW-1185">Reference proteome</keyword>
<evidence type="ECO:0000313" key="6">
    <source>
        <dbReference type="EMBL" id="KAE8699257.1"/>
    </source>
</evidence>